<dbReference type="KEGG" id="vg:6369731"/>
<dbReference type="InterPro" id="IPR012337">
    <property type="entry name" value="RNaseH-like_sf"/>
</dbReference>
<organism evidence="1 2">
    <name type="scientific">Ralstonia phage phiRSL1</name>
    <dbReference type="NCBI Taxonomy" id="1980924"/>
    <lineage>
        <taxon>Viruses</taxon>
        <taxon>Duplodnaviria</taxon>
        <taxon>Heunggongvirae</taxon>
        <taxon>Uroviricota</taxon>
        <taxon>Caudoviricetes</taxon>
        <taxon>Mieseafarmvirus</taxon>
        <taxon>Mieseafarmvirus RSL1</taxon>
    </lineage>
</organism>
<proteinExistence type="predicted"/>
<dbReference type="GeneID" id="6369731"/>
<protein>
    <submittedName>
        <fullName evidence="1">RuvC_resolvase like protein</fullName>
    </submittedName>
</protein>
<dbReference type="RefSeq" id="YP_001950094.1">
    <property type="nucleotide sequence ID" value="NC_010811.2"/>
</dbReference>
<name>B2ZYB4_9CAUD</name>
<dbReference type="SUPFAM" id="SSF53098">
    <property type="entry name" value="Ribonuclease H-like"/>
    <property type="match status" value="1"/>
</dbReference>
<keyword evidence="2" id="KW-1185">Reference proteome</keyword>
<reference evidence="1 2" key="1">
    <citation type="journal article" date="2010" name="Virology">
        <title>A jumbo phage infecting the phytopathogen Ralstonia solanacearum defines a new lineage of the Myoviridae family.</title>
        <authorList>
            <person name="Yamada T."/>
            <person name="Satoh S."/>
            <person name="Ishikawa H."/>
            <person name="Fujiwara A."/>
            <person name="Kawasaki T."/>
            <person name="Fujie M."/>
            <person name="Ogata H."/>
        </authorList>
    </citation>
    <scope>NUCLEOTIDE SEQUENCE [LARGE SCALE GENOMIC DNA]</scope>
</reference>
<dbReference type="Proteomes" id="UP000001034">
    <property type="component" value="Segment"/>
</dbReference>
<sequence length="200" mass="22551">MARKKSRKPNKTYTLPSKSGLKDDTIRVLSFDPGSRNFGISCVATKNGKVRVMANSIVTNPIFDLTRFEVQKKTFLAEIGQWVELYKPQALIAERFQTRGIGGPLIEIVTTMNALVSAHFGLNTLLIVASQWKLAYQRRFDFALDDLYRQVLVPPHQLDASLIGVYGLEKGLRTQLDFEPADVGVQVENTSRLPLLQRRM</sequence>
<evidence type="ECO:0000313" key="1">
    <source>
        <dbReference type="EMBL" id="BAG41664.1"/>
    </source>
</evidence>
<dbReference type="OrthoDB" id="36982at10239"/>
<accession>B2ZYB4</accession>
<evidence type="ECO:0000313" key="2">
    <source>
        <dbReference type="Proteomes" id="UP000001034"/>
    </source>
</evidence>
<dbReference type="EMBL" id="AB366653">
    <property type="protein sequence ID" value="BAG41664.1"/>
    <property type="molecule type" value="Genomic_DNA"/>
</dbReference>